<dbReference type="GO" id="GO:0006310">
    <property type="term" value="P:DNA recombination"/>
    <property type="evidence" value="ECO:0007669"/>
    <property type="project" value="UniProtKB-KW"/>
</dbReference>
<reference evidence="14" key="1">
    <citation type="submission" date="2020-05" db="UniProtKB">
        <authorList>
            <consortium name="EnsemblMetazoa"/>
        </authorList>
    </citation>
    <scope>IDENTIFICATION</scope>
    <source>
        <strain evidence="14">BB02</strain>
    </source>
</reference>
<keyword evidence="8" id="KW-0233">DNA recombination</keyword>
<keyword evidence="7" id="KW-0269">Exonuclease</keyword>
<evidence type="ECO:0000313" key="14">
    <source>
        <dbReference type="EnsemblMetazoa" id="BGLB002965-PC"/>
    </source>
</evidence>
<sequence length="417" mass="47385">MSSFCGQLNEYKNIAIDRFDGKNLQCSAFFLSHCHSDHMVGLKSIPFLKHLQSSKDVYLYCSKVTKILLLADEECRPLEKYMQILEIGLANLVKVPSTNHTEEYYVNVTLIPAGHCPGSVMFLFEGKDGTALYTGDFCWEVGQASKVLAFQSEKSLKKIDSVYVDTTFCIAEAYNIPSRSECVDLTIPIVSDWLSLSSSHVVVIICPAKYGYEYLFKKLAQQLDTKVHVPDWKVDIYDQIPELAGYFTSDPLLSRIHACKFYTQKLSRSTLPCSPTAHDSKQYQVLNIKPSTMWFTAQKKSSTSQEHVGVTAVNPKGLNRICYTMHSSYREIRDLISFLQPKSVLPSVLPFSDECWDIVQERLKSFLSFPNKERNKFIQTVTTNNVLGTLRKIKSSALKPNQHHSDDFDDLFNNDEL</sequence>
<keyword evidence="9" id="KW-0234">DNA repair</keyword>
<evidence type="ECO:0000256" key="6">
    <source>
        <dbReference type="ARBA" id="ARBA00022801"/>
    </source>
</evidence>
<feature type="domain" description="DNA repair metallo-beta-lactamase" evidence="13">
    <location>
        <begin position="242"/>
        <end position="349"/>
    </location>
</feature>
<gene>
    <name evidence="14" type="primary">106056546</name>
</gene>
<dbReference type="PANTHER" id="PTHR23240:SF8">
    <property type="entry name" value="PROTEIN ARTEMIS"/>
    <property type="match status" value="1"/>
</dbReference>
<evidence type="ECO:0000256" key="11">
    <source>
        <dbReference type="ARBA" id="ARBA00039759"/>
    </source>
</evidence>
<evidence type="ECO:0000256" key="4">
    <source>
        <dbReference type="ARBA" id="ARBA00022759"/>
    </source>
</evidence>
<dbReference type="GO" id="GO:0000723">
    <property type="term" value="P:telomere maintenance"/>
    <property type="evidence" value="ECO:0007669"/>
    <property type="project" value="TreeGrafter"/>
</dbReference>
<keyword evidence="3" id="KW-0540">Nuclease</keyword>
<dbReference type="PANTHER" id="PTHR23240">
    <property type="entry name" value="DNA CROSS-LINK REPAIR PROTEIN PSO2/SNM1-RELATED"/>
    <property type="match status" value="1"/>
</dbReference>
<dbReference type="GO" id="GO:0004519">
    <property type="term" value="F:endonuclease activity"/>
    <property type="evidence" value="ECO:0007669"/>
    <property type="project" value="UniProtKB-KW"/>
</dbReference>
<evidence type="ECO:0000256" key="10">
    <source>
        <dbReference type="ARBA" id="ARBA00023242"/>
    </source>
</evidence>
<dbReference type="OrthoDB" id="262529at2759"/>
<dbReference type="KEGG" id="bgt:106056546"/>
<comment type="subcellular location">
    <subcellularLocation>
        <location evidence="1">Nucleus</location>
    </subcellularLocation>
</comment>
<keyword evidence="5" id="KW-0227">DNA damage</keyword>
<evidence type="ECO:0000256" key="2">
    <source>
        <dbReference type="ARBA" id="ARBA00010304"/>
    </source>
</evidence>
<dbReference type="GO" id="GO:0006303">
    <property type="term" value="P:double-strand break repair via nonhomologous end joining"/>
    <property type="evidence" value="ECO:0007669"/>
    <property type="project" value="TreeGrafter"/>
</dbReference>
<evidence type="ECO:0000256" key="7">
    <source>
        <dbReference type="ARBA" id="ARBA00022839"/>
    </source>
</evidence>
<dbReference type="GO" id="GO:0005634">
    <property type="term" value="C:nucleus"/>
    <property type="evidence" value="ECO:0007669"/>
    <property type="project" value="UniProtKB-SubCell"/>
</dbReference>
<dbReference type="RefSeq" id="XP_013068786.2">
    <property type="nucleotide sequence ID" value="XM_013213332.2"/>
</dbReference>
<dbReference type="AlphaFoldDB" id="A0A2C9JIB6"/>
<dbReference type="InterPro" id="IPR036866">
    <property type="entry name" value="RibonucZ/Hydroxyglut_hydro"/>
</dbReference>
<dbReference type="InterPro" id="IPR011084">
    <property type="entry name" value="DRMBL"/>
</dbReference>
<evidence type="ECO:0000256" key="1">
    <source>
        <dbReference type="ARBA" id="ARBA00004123"/>
    </source>
</evidence>
<protein>
    <recommendedName>
        <fullName evidence="11">Protein artemis</fullName>
    </recommendedName>
    <alternativeName>
        <fullName evidence="12">DNA cross-link repair 1C protein</fullName>
    </alternativeName>
</protein>
<dbReference type="Gene3D" id="3.60.15.10">
    <property type="entry name" value="Ribonuclease Z/Hydroxyacylglutathione hydrolase-like"/>
    <property type="match status" value="1"/>
</dbReference>
<keyword evidence="10" id="KW-0539">Nucleus</keyword>
<dbReference type="STRING" id="6526.A0A2C9JIB6"/>
<dbReference type="GO" id="GO:0036297">
    <property type="term" value="P:interstrand cross-link repair"/>
    <property type="evidence" value="ECO:0007669"/>
    <property type="project" value="TreeGrafter"/>
</dbReference>
<evidence type="ECO:0000256" key="9">
    <source>
        <dbReference type="ARBA" id="ARBA00023204"/>
    </source>
</evidence>
<evidence type="ECO:0000256" key="5">
    <source>
        <dbReference type="ARBA" id="ARBA00022763"/>
    </source>
</evidence>
<keyword evidence="6" id="KW-0378">Hydrolase</keyword>
<name>A0A2C9JIB6_BIOGL</name>
<dbReference type="SUPFAM" id="SSF56281">
    <property type="entry name" value="Metallo-hydrolase/oxidoreductase"/>
    <property type="match status" value="1"/>
</dbReference>
<evidence type="ECO:0000259" key="13">
    <source>
        <dbReference type="Pfam" id="PF07522"/>
    </source>
</evidence>
<dbReference type="GO" id="GO:0003684">
    <property type="term" value="F:damaged DNA binding"/>
    <property type="evidence" value="ECO:0007669"/>
    <property type="project" value="TreeGrafter"/>
</dbReference>
<organism evidence="14 15">
    <name type="scientific">Biomphalaria glabrata</name>
    <name type="common">Bloodfluke planorb</name>
    <name type="synonym">Freshwater snail</name>
    <dbReference type="NCBI Taxonomy" id="6526"/>
    <lineage>
        <taxon>Eukaryota</taxon>
        <taxon>Metazoa</taxon>
        <taxon>Spiralia</taxon>
        <taxon>Lophotrochozoa</taxon>
        <taxon>Mollusca</taxon>
        <taxon>Gastropoda</taxon>
        <taxon>Heterobranchia</taxon>
        <taxon>Euthyneura</taxon>
        <taxon>Panpulmonata</taxon>
        <taxon>Hygrophila</taxon>
        <taxon>Lymnaeoidea</taxon>
        <taxon>Planorbidae</taxon>
        <taxon>Biomphalaria</taxon>
    </lineage>
</organism>
<dbReference type="VEuPathDB" id="VectorBase:BGLAX_039808"/>
<dbReference type="GO" id="GO:0035312">
    <property type="term" value="F:5'-3' DNA exonuclease activity"/>
    <property type="evidence" value="ECO:0007669"/>
    <property type="project" value="TreeGrafter"/>
</dbReference>
<accession>A0A2C9JIB6</accession>
<dbReference type="Gene3D" id="3.40.50.12650">
    <property type="match status" value="1"/>
</dbReference>
<comment type="similarity">
    <text evidence="2">Belongs to the DNA repair metallo-beta-lactamase (DRMBL) family.</text>
</comment>
<keyword evidence="4" id="KW-0255">Endonuclease</keyword>
<evidence type="ECO:0000256" key="3">
    <source>
        <dbReference type="ARBA" id="ARBA00022722"/>
    </source>
</evidence>
<dbReference type="VEuPathDB" id="VectorBase:BGLB002965"/>
<evidence type="ECO:0000313" key="15">
    <source>
        <dbReference type="Proteomes" id="UP000076420"/>
    </source>
</evidence>
<dbReference type="Proteomes" id="UP000076420">
    <property type="component" value="Unassembled WGS sequence"/>
</dbReference>
<evidence type="ECO:0000256" key="12">
    <source>
        <dbReference type="ARBA" id="ARBA00042677"/>
    </source>
</evidence>
<proteinExistence type="inferred from homology"/>
<dbReference type="Pfam" id="PF07522">
    <property type="entry name" value="DRMBL"/>
    <property type="match status" value="1"/>
</dbReference>
<evidence type="ECO:0000256" key="8">
    <source>
        <dbReference type="ARBA" id="ARBA00023172"/>
    </source>
</evidence>
<dbReference type="EnsemblMetazoa" id="BGLB002965-RC">
    <property type="protein sequence ID" value="BGLB002965-PC"/>
    <property type="gene ID" value="BGLB002965"/>
</dbReference>